<keyword evidence="3" id="KW-0238">DNA-binding</keyword>
<dbReference type="Proteomes" id="UP001236014">
    <property type="component" value="Chromosome"/>
</dbReference>
<proteinExistence type="inferred from homology"/>
<dbReference type="GO" id="GO:0045892">
    <property type="term" value="P:negative regulation of DNA-templated transcription"/>
    <property type="evidence" value="ECO:0007669"/>
    <property type="project" value="InterPro"/>
</dbReference>
<evidence type="ECO:0000256" key="2">
    <source>
        <dbReference type="ARBA" id="ARBA00023015"/>
    </source>
</evidence>
<organism evidence="5 6">
    <name type="scientific">Amycolatopsis carbonis</name>
    <dbReference type="NCBI Taxonomy" id="715471"/>
    <lineage>
        <taxon>Bacteria</taxon>
        <taxon>Bacillati</taxon>
        <taxon>Actinomycetota</taxon>
        <taxon>Actinomycetes</taxon>
        <taxon>Pseudonocardiales</taxon>
        <taxon>Pseudonocardiaceae</taxon>
        <taxon>Amycolatopsis</taxon>
    </lineage>
</organism>
<evidence type="ECO:0000256" key="3">
    <source>
        <dbReference type="ARBA" id="ARBA00023125"/>
    </source>
</evidence>
<dbReference type="InterPro" id="IPR036390">
    <property type="entry name" value="WH_DNA-bd_sf"/>
</dbReference>
<dbReference type="RefSeq" id="WP_285967508.1">
    <property type="nucleotide sequence ID" value="NZ_CP127294.1"/>
</dbReference>
<dbReference type="Gene3D" id="1.10.10.10">
    <property type="entry name" value="Winged helix-like DNA-binding domain superfamily/Winged helix DNA-binding domain"/>
    <property type="match status" value="1"/>
</dbReference>
<dbReference type="Pfam" id="PF03965">
    <property type="entry name" value="Penicillinase_R"/>
    <property type="match status" value="1"/>
</dbReference>
<dbReference type="InterPro" id="IPR005650">
    <property type="entry name" value="BlaI_family"/>
</dbReference>
<gene>
    <name evidence="5" type="ORF">QRX50_35755</name>
</gene>
<comment type="similarity">
    <text evidence="1">Belongs to the BlaI transcriptional regulatory family.</text>
</comment>
<keyword evidence="2" id="KW-0805">Transcription regulation</keyword>
<keyword evidence="6" id="KW-1185">Reference proteome</keyword>
<name>A0A9Y2IAD8_9PSEU</name>
<evidence type="ECO:0000256" key="1">
    <source>
        <dbReference type="ARBA" id="ARBA00011046"/>
    </source>
</evidence>
<reference evidence="5 6" key="1">
    <citation type="submission" date="2023-06" db="EMBL/GenBank/DDBJ databases">
        <authorList>
            <person name="Oyuntsetseg B."/>
            <person name="Kim S.B."/>
        </authorList>
    </citation>
    <scope>NUCLEOTIDE SEQUENCE [LARGE SCALE GENOMIC DNA]</scope>
    <source>
        <strain evidence="5 6">2-15</strain>
    </source>
</reference>
<accession>A0A9Y2IAD8</accession>
<dbReference type="KEGG" id="acab:QRX50_35755"/>
<dbReference type="EMBL" id="CP127294">
    <property type="protein sequence ID" value="WIX76760.1"/>
    <property type="molecule type" value="Genomic_DNA"/>
</dbReference>
<dbReference type="InterPro" id="IPR036388">
    <property type="entry name" value="WH-like_DNA-bd_sf"/>
</dbReference>
<keyword evidence="4" id="KW-0804">Transcription</keyword>
<dbReference type="SUPFAM" id="SSF46785">
    <property type="entry name" value="Winged helix' DNA-binding domain"/>
    <property type="match status" value="1"/>
</dbReference>
<evidence type="ECO:0000313" key="5">
    <source>
        <dbReference type="EMBL" id="WIX76760.1"/>
    </source>
</evidence>
<dbReference type="AlphaFoldDB" id="A0A9Y2IAD8"/>
<protein>
    <submittedName>
        <fullName evidence="5">BlaI/MecI/CopY family transcriptional regulator</fullName>
    </submittedName>
</protein>
<evidence type="ECO:0000256" key="4">
    <source>
        <dbReference type="ARBA" id="ARBA00023163"/>
    </source>
</evidence>
<dbReference type="GO" id="GO:0003677">
    <property type="term" value="F:DNA binding"/>
    <property type="evidence" value="ECO:0007669"/>
    <property type="project" value="UniProtKB-KW"/>
</dbReference>
<evidence type="ECO:0000313" key="6">
    <source>
        <dbReference type="Proteomes" id="UP001236014"/>
    </source>
</evidence>
<sequence length="120" mass="13391">MRRGPGELEAEVLAVLWQHDQPASAAEVREWLGDDSLAYTTVVTILSRLHEKGVLAREKQGRMFAYHPVDDAPGLAARRMRAVLDSEDNRESVLARFVSNLPPDDEQALLQLLQGDREGT</sequence>